<dbReference type="EMBL" id="JBHTJT010000008">
    <property type="protein sequence ID" value="MFD0979796.1"/>
    <property type="molecule type" value="Genomic_DNA"/>
</dbReference>
<dbReference type="RefSeq" id="WP_386074110.1">
    <property type="nucleotide sequence ID" value="NZ_JBHTJT010000008.1"/>
</dbReference>
<dbReference type="InterPro" id="IPR046184">
    <property type="entry name" value="DUF6212"/>
</dbReference>
<reference evidence="2" key="1">
    <citation type="journal article" date="2019" name="Int. J. Syst. Evol. Microbiol.">
        <title>The Global Catalogue of Microorganisms (GCM) 10K type strain sequencing project: providing services to taxonomists for standard genome sequencing and annotation.</title>
        <authorList>
            <consortium name="The Broad Institute Genomics Platform"/>
            <consortium name="The Broad Institute Genome Sequencing Center for Infectious Disease"/>
            <person name="Wu L."/>
            <person name="Ma J."/>
        </authorList>
    </citation>
    <scope>NUCLEOTIDE SEQUENCE [LARGE SCALE GENOMIC DNA]</scope>
    <source>
        <strain evidence="2">CCUG 60524</strain>
    </source>
</reference>
<dbReference type="Pfam" id="PF19717">
    <property type="entry name" value="DUF6212"/>
    <property type="match status" value="1"/>
</dbReference>
<accession>A0ABW3INU7</accession>
<sequence length="475" mass="50601">MQQPNGPFIAIAPSDSHRTEQIDFPLPVAVLSVDETGAPTARLAGIPLAAAQAYAQMVGMLILSPEAAEEADTLADAWSAHFGTELPARLDLPQPHDAPQTAILRWLVATLADGRATQAARNVQLQRDLAALRTVHDATQTAFSRLETYVYNTGGPARTLAFQLEPISARPPITLQNKDRVEQRLPMSSAGLSDVAISVAERPGDTDGRLDLSLELQESGEIVAEWTIPAAEIHEGWLRLSRGVSLDTDRQTVILRAQWQGDSPLKLSQTIGHPDPRFQATRNSVPQEAVLATAGWSCVAGTSLPHAAGARIDRIIHPRRWIVPTQALRDAENGSLHGRVAYSDALGGLTVTPTAAGPSIARIAGAAVPGMQQIVCGVETKAEAGPTVEYALAILPADPSRTGPIDAAALAACTMTDWVPLPVARWAEIQLFLDAPLDTPNDICVVTRLPYAPGDSQAVLPEDLRCCVFSIRANA</sequence>
<gene>
    <name evidence="1" type="ORF">ACFQ2S_09035</name>
</gene>
<comment type="caution">
    <text evidence="1">The sequence shown here is derived from an EMBL/GenBank/DDBJ whole genome shotgun (WGS) entry which is preliminary data.</text>
</comment>
<evidence type="ECO:0000313" key="2">
    <source>
        <dbReference type="Proteomes" id="UP001597108"/>
    </source>
</evidence>
<keyword evidence="2" id="KW-1185">Reference proteome</keyword>
<evidence type="ECO:0000313" key="1">
    <source>
        <dbReference type="EMBL" id="MFD0979796.1"/>
    </source>
</evidence>
<proteinExistence type="predicted"/>
<dbReference type="Proteomes" id="UP001597108">
    <property type="component" value="Unassembled WGS sequence"/>
</dbReference>
<organism evidence="1 2">
    <name type="scientific">Tropicimonas aquimaris</name>
    <dbReference type="NCBI Taxonomy" id="914152"/>
    <lineage>
        <taxon>Bacteria</taxon>
        <taxon>Pseudomonadati</taxon>
        <taxon>Pseudomonadota</taxon>
        <taxon>Alphaproteobacteria</taxon>
        <taxon>Rhodobacterales</taxon>
        <taxon>Roseobacteraceae</taxon>
        <taxon>Tropicimonas</taxon>
    </lineage>
</organism>
<name>A0ABW3INU7_9RHOB</name>
<protein>
    <submittedName>
        <fullName evidence="1">DUF6212 domain-containing protein</fullName>
    </submittedName>
</protein>